<sequence length="182" mass="21099">MRLFLPRDATTYYPHWTVWMNIRERTDKYPSVSTQIISASETAMKVENISLLISATASPQCISVKVCNRRNCAYHPSPSYRRVLYEREKLTAATKLSESRPLLQNVKSTFSLNPPSLSTKDTETFLVDIYFHLQKHSSTKLLQLRDQFLRSLNIKKKAKWQMSICIIANMHMKSTGKRKLGR</sequence>
<dbReference type="Proteomes" id="UP000036681">
    <property type="component" value="Unplaced"/>
</dbReference>
<protein>
    <submittedName>
        <fullName evidence="2">Uncharacterized protein</fullName>
    </submittedName>
</protein>
<dbReference type="AlphaFoldDB" id="A0A0M3I9H4"/>
<keyword evidence="1" id="KW-1185">Reference proteome</keyword>
<accession>A0A0M3I9H4</accession>
<organism evidence="1 2">
    <name type="scientific">Ascaris lumbricoides</name>
    <name type="common">Giant roundworm</name>
    <dbReference type="NCBI Taxonomy" id="6252"/>
    <lineage>
        <taxon>Eukaryota</taxon>
        <taxon>Metazoa</taxon>
        <taxon>Ecdysozoa</taxon>
        <taxon>Nematoda</taxon>
        <taxon>Chromadorea</taxon>
        <taxon>Rhabditida</taxon>
        <taxon>Spirurina</taxon>
        <taxon>Ascaridomorpha</taxon>
        <taxon>Ascaridoidea</taxon>
        <taxon>Ascarididae</taxon>
        <taxon>Ascaris</taxon>
    </lineage>
</organism>
<evidence type="ECO:0000313" key="1">
    <source>
        <dbReference type="Proteomes" id="UP000036681"/>
    </source>
</evidence>
<dbReference type="WBParaSite" id="ALUE_0001411101-mRNA-1">
    <property type="protein sequence ID" value="ALUE_0001411101-mRNA-1"/>
    <property type="gene ID" value="ALUE_0001411101"/>
</dbReference>
<proteinExistence type="predicted"/>
<name>A0A0M3I9H4_ASCLU</name>
<reference evidence="2" key="1">
    <citation type="submission" date="2017-02" db="UniProtKB">
        <authorList>
            <consortium name="WormBaseParasite"/>
        </authorList>
    </citation>
    <scope>IDENTIFICATION</scope>
</reference>
<evidence type="ECO:0000313" key="2">
    <source>
        <dbReference type="WBParaSite" id="ALUE_0001411101-mRNA-1"/>
    </source>
</evidence>